<evidence type="ECO:0000313" key="1">
    <source>
        <dbReference type="EMBL" id="MFB9991492.1"/>
    </source>
</evidence>
<name>A0ABV6AWX8_9DEIO</name>
<dbReference type="RefSeq" id="WP_380006598.1">
    <property type="nucleotide sequence ID" value="NZ_JBHLYR010000016.1"/>
</dbReference>
<proteinExistence type="predicted"/>
<organism evidence="1 2">
    <name type="scientific">Deinococcus oregonensis</name>
    <dbReference type="NCBI Taxonomy" id="1805970"/>
    <lineage>
        <taxon>Bacteria</taxon>
        <taxon>Thermotogati</taxon>
        <taxon>Deinococcota</taxon>
        <taxon>Deinococci</taxon>
        <taxon>Deinococcales</taxon>
        <taxon>Deinococcaceae</taxon>
        <taxon>Deinococcus</taxon>
    </lineage>
</organism>
<comment type="caution">
    <text evidence="1">The sequence shown here is derived from an EMBL/GenBank/DDBJ whole genome shotgun (WGS) entry which is preliminary data.</text>
</comment>
<gene>
    <name evidence="1" type="ORF">ACFFLM_05855</name>
</gene>
<protein>
    <submittedName>
        <fullName evidence="1">Uncharacterized protein</fullName>
    </submittedName>
</protein>
<reference evidence="1 2" key="1">
    <citation type="submission" date="2024-09" db="EMBL/GenBank/DDBJ databases">
        <authorList>
            <person name="Sun Q."/>
            <person name="Mori K."/>
        </authorList>
    </citation>
    <scope>NUCLEOTIDE SEQUENCE [LARGE SCALE GENOMIC DNA]</scope>
    <source>
        <strain evidence="1 2">JCM 13503</strain>
    </source>
</reference>
<keyword evidence="2" id="KW-1185">Reference proteome</keyword>
<accession>A0ABV6AWX8</accession>
<evidence type="ECO:0000313" key="2">
    <source>
        <dbReference type="Proteomes" id="UP001589733"/>
    </source>
</evidence>
<dbReference type="Proteomes" id="UP001589733">
    <property type="component" value="Unassembled WGS sequence"/>
</dbReference>
<dbReference type="EMBL" id="JBHLYR010000016">
    <property type="protein sequence ID" value="MFB9991492.1"/>
    <property type="molecule type" value="Genomic_DNA"/>
</dbReference>
<sequence length="182" mass="20383">MIVYTPLPLQAAFSFTPAQMARLDRRFAALEDWPPEPGLLVQESAALLNAHLRVVTPRGEWEGSPEAPTTLPPLTEAEWEEQTALGGVPRRPLYGADLSTLLDEVSGVVTTFRLAPGDPGDGPPRLSRRYRLWDEWDRLELEYLLLDGCPGVVVLRAHKLEDCGTMSVQRYQAERIGRPVRR</sequence>